<dbReference type="Proteomes" id="UP000289193">
    <property type="component" value="Unassembled WGS sequence"/>
</dbReference>
<dbReference type="EMBL" id="CP031217">
    <property type="protein sequence ID" value="AXH11195.1"/>
    <property type="molecule type" value="Genomic_DNA"/>
</dbReference>
<evidence type="ECO:0000313" key="4">
    <source>
        <dbReference type="Proteomes" id="UP000289193"/>
    </source>
</evidence>
<dbReference type="EMBL" id="PDKM01000005">
    <property type="protein sequence ID" value="RXK09467.1"/>
    <property type="molecule type" value="Genomic_DNA"/>
</dbReference>
<evidence type="ECO:0000313" key="1">
    <source>
        <dbReference type="EMBL" id="AXH11195.1"/>
    </source>
</evidence>
<reference evidence="2 4" key="1">
    <citation type="submission" date="2017-10" db="EMBL/GenBank/DDBJ databases">
        <title>Genomics of the genus Arcobacter.</title>
        <authorList>
            <person name="Perez-Cataluna A."/>
            <person name="Figueras M.J."/>
        </authorList>
    </citation>
    <scope>NUCLEOTIDE SEQUENCE [LARGE SCALE GENOMIC DNA]</scope>
    <source>
        <strain evidence="2 4">CECT 7835</strain>
    </source>
</reference>
<proteinExistence type="predicted"/>
<dbReference type="AlphaFoldDB" id="A0AAX2A5F9"/>
<gene>
    <name evidence="1" type="ORF">ABIV_0156</name>
    <name evidence="2" type="ORF">CRV05_09150</name>
</gene>
<organism evidence="2 4">
    <name type="scientific">Halarcobacter bivalviorum</name>
    <dbReference type="NCBI Taxonomy" id="663364"/>
    <lineage>
        <taxon>Bacteria</taxon>
        <taxon>Pseudomonadati</taxon>
        <taxon>Campylobacterota</taxon>
        <taxon>Epsilonproteobacteria</taxon>
        <taxon>Campylobacterales</taxon>
        <taxon>Arcobacteraceae</taxon>
        <taxon>Halarcobacter</taxon>
    </lineage>
</organism>
<dbReference type="Proteomes" id="UP000253850">
    <property type="component" value="Chromosome"/>
</dbReference>
<sequence>MKKVETLAAIYEQSVQKLKEILSYEQNKEKQLLFLIQDLSFENSFSLSVNENYDINEVDKLFRYYEELLKNSFNQNKELFEIEFKLYLLIIKVFTELCNTFICDKEKRKQISTFFQTLKESKNMLKLLLPLDIKHINILNNLIGEQLYYFSHLDYHDISKYPLDYTLEKYLLNLERMFHGFDLSVASNFGNKEFTNKEIELAILKNNASFLILTLIYKIYSLEDNKIFKNEKFKNIINFYKNNFSLNECNNFYDIECLEKVLLSNFRKSSSYINKITKQNLFKDKLNLLALDTDEYKQLIDIIRKFDFQDRK</sequence>
<evidence type="ECO:0000313" key="2">
    <source>
        <dbReference type="EMBL" id="RXK09467.1"/>
    </source>
</evidence>
<accession>A0AAX2A5F9</accession>
<evidence type="ECO:0000313" key="3">
    <source>
        <dbReference type="Proteomes" id="UP000253850"/>
    </source>
</evidence>
<reference evidence="1 3" key="2">
    <citation type="submission" date="2018-07" db="EMBL/GenBank/DDBJ databases">
        <title>Complete genome of the Arcobacter bivalviorum type strain LMG 26154.</title>
        <authorList>
            <person name="Miller W.G."/>
            <person name="Yee E."/>
            <person name="Bono J.L."/>
        </authorList>
    </citation>
    <scope>NUCLEOTIDE SEQUENCE [LARGE SCALE GENOMIC DNA]</scope>
    <source>
        <strain evidence="1 3">LMG 26154</strain>
    </source>
</reference>
<protein>
    <submittedName>
        <fullName evidence="2">Uncharacterized protein</fullName>
    </submittedName>
</protein>
<name>A0AAX2A5F9_9BACT</name>
<keyword evidence="4" id="KW-1185">Reference proteome</keyword>
<dbReference type="RefSeq" id="WP_114838084.1">
    <property type="nucleotide sequence ID" value="NZ_CP031217.1"/>
</dbReference>
<dbReference type="KEGG" id="hbv:ABIV_0156"/>